<accession>A0AAV6KEK4</accession>
<sequence>MDIGTTLGVKYYGGERENIKKYIELEVGEMLDKELDGIVDGFDDLEEGAFIVVEF</sequence>
<name>A0AAV6KEK4_9ERIC</name>
<gene>
    <name evidence="1" type="ORF">RHGRI_015621</name>
</gene>
<proteinExistence type="predicted"/>
<protein>
    <submittedName>
        <fullName evidence="1">Uncharacterized protein</fullName>
    </submittedName>
</protein>
<dbReference type="Proteomes" id="UP000823749">
    <property type="component" value="Chromosome 5"/>
</dbReference>
<keyword evidence="2" id="KW-1185">Reference proteome</keyword>
<dbReference type="EMBL" id="JACTNZ010000005">
    <property type="protein sequence ID" value="KAG5550729.1"/>
    <property type="molecule type" value="Genomic_DNA"/>
</dbReference>
<evidence type="ECO:0000313" key="1">
    <source>
        <dbReference type="EMBL" id="KAG5550729.1"/>
    </source>
</evidence>
<reference evidence="1" key="1">
    <citation type="submission" date="2020-08" db="EMBL/GenBank/DDBJ databases">
        <title>Plant Genome Project.</title>
        <authorList>
            <person name="Zhang R.-G."/>
        </authorList>
    </citation>
    <scope>NUCLEOTIDE SEQUENCE</scope>
    <source>
        <strain evidence="1">WSP0</strain>
        <tissue evidence="1">Leaf</tissue>
    </source>
</reference>
<organism evidence="1 2">
    <name type="scientific">Rhododendron griersonianum</name>
    <dbReference type="NCBI Taxonomy" id="479676"/>
    <lineage>
        <taxon>Eukaryota</taxon>
        <taxon>Viridiplantae</taxon>
        <taxon>Streptophyta</taxon>
        <taxon>Embryophyta</taxon>
        <taxon>Tracheophyta</taxon>
        <taxon>Spermatophyta</taxon>
        <taxon>Magnoliopsida</taxon>
        <taxon>eudicotyledons</taxon>
        <taxon>Gunneridae</taxon>
        <taxon>Pentapetalae</taxon>
        <taxon>asterids</taxon>
        <taxon>Ericales</taxon>
        <taxon>Ericaceae</taxon>
        <taxon>Ericoideae</taxon>
        <taxon>Rhodoreae</taxon>
        <taxon>Rhododendron</taxon>
    </lineage>
</organism>
<comment type="caution">
    <text evidence="1">The sequence shown here is derived from an EMBL/GenBank/DDBJ whole genome shotgun (WGS) entry which is preliminary data.</text>
</comment>
<evidence type="ECO:0000313" key="2">
    <source>
        <dbReference type="Proteomes" id="UP000823749"/>
    </source>
</evidence>
<dbReference type="AlphaFoldDB" id="A0AAV6KEK4"/>